<dbReference type="RefSeq" id="WP_342448446.1">
    <property type="nucleotide sequence ID" value="NZ_JAATJC010000001.1"/>
</dbReference>
<dbReference type="CDD" id="cd00082">
    <property type="entry name" value="HisKA"/>
    <property type="match status" value="1"/>
</dbReference>
<dbReference type="SMART" id="SM00388">
    <property type="entry name" value="HisKA"/>
    <property type="match status" value="1"/>
</dbReference>
<dbReference type="SMART" id="SM00086">
    <property type="entry name" value="PAC"/>
    <property type="match status" value="1"/>
</dbReference>
<dbReference type="InterPro" id="IPR001610">
    <property type="entry name" value="PAC"/>
</dbReference>
<evidence type="ECO:0000259" key="9">
    <source>
        <dbReference type="PROSITE" id="PS50113"/>
    </source>
</evidence>
<evidence type="ECO:0000313" key="10">
    <source>
        <dbReference type="EMBL" id="NJC05080.1"/>
    </source>
</evidence>
<dbReference type="AlphaFoldDB" id="A0A7X5Y714"/>
<dbReference type="Gene3D" id="1.10.287.130">
    <property type="match status" value="1"/>
</dbReference>
<dbReference type="Gene3D" id="3.30.450.20">
    <property type="entry name" value="PAS domain"/>
    <property type="match status" value="1"/>
</dbReference>
<evidence type="ECO:0000259" key="8">
    <source>
        <dbReference type="PROSITE" id="PS50112"/>
    </source>
</evidence>
<dbReference type="InterPro" id="IPR003594">
    <property type="entry name" value="HATPase_dom"/>
</dbReference>
<feature type="modified residue" description="4-aspartylphosphate" evidence="4">
    <location>
        <position position="504"/>
    </location>
</feature>
<dbReference type="SUPFAM" id="SSF52172">
    <property type="entry name" value="CheY-like"/>
    <property type="match status" value="1"/>
</dbReference>
<dbReference type="InterPro" id="IPR003661">
    <property type="entry name" value="HisK_dim/P_dom"/>
</dbReference>
<feature type="domain" description="Response regulatory" evidence="7">
    <location>
        <begin position="452"/>
        <end position="569"/>
    </location>
</feature>
<dbReference type="PANTHER" id="PTHR43065:SF42">
    <property type="entry name" value="TWO-COMPONENT SENSOR PPRA"/>
    <property type="match status" value="1"/>
</dbReference>
<dbReference type="InterPro" id="IPR001789">
    <property type="entry name" value="Sig_transdc_resp-reg_receiver"/>
</dbReference>
<evidence type="ECO:0000256" key="5">
    <source>
        <dbReference type="SAM" id="MobiDB-lite"/>
    </source>
</evidence>
<evidence type="ECO:0000259" key="7">
    <source>
        <dbReference type="PROSITE" id="PS50110"/>
    </source>
</evidence>
<dbReference type="InterPro" id="IPR036097">
    <property type="entry name" value="HisK_dim/P_sf"/>
</dbReference>
<evidence type="ECO:0000256" key="3">
    <source>
        <dbReference type="ARBA" id="ARBA00022553"/>
    </source>
</evidence>
<accession>A0A7X5Y714</accession>
<dbReference type="GO" id="GO:0000155">
    <property type="term" value="F:phosphorelay sensor kinase activity"/>
    <property type="evidence" value="ECO:0007669"/>
    <property type="project" value="InterPro"/>
</dbReference>
<dbReference type="PROSITE" id="PS50113">
    <property type="entry name" value="PAC"/>
    <property type="match status" value="1"/>
</dbReference>
<dbReference type="InterPro" id="IPR004358">
    <property type="entry name" value="Sig_transdc_His_kin-like_C"/>
</dbReference>
<evidence type="ECO:0000313" key="11">
    <source>
        <dbReference type="Proteomes" id="UP000558192"/>
    </source>
</evidence>
<sequence length="590" mass="64702">MNDDIRQTKADPSAATDVEGNGQSRGRPAAGDLDRPGSDETFGSSSGLNHWRESVISHPGLNERGNVFFAAIEMTRMPMILTDPNLDDNPIVFANKAFLDLTGYEESEILGRNCRFLQGANTDREAVAALRDTVNTGGSIALEILNYKRDGTPFWNAVFIGPVFDQQGKLAYQFASQLDVTRRRNSEQSFRQAQKMESIGQLTAGLAHDFNNLLQVVNGNLELLSSNVDGDRAKRYIDNARSAADRGAKLTRQLLAFARKTRLTPKPTDLSHLVSSFVDVIESSLGTQVQLQLNLRRRLPRVMVDAEQLEMALLNVLMNARDAMPAGGLVTLSTSAVHLNGDSAARQLPEGDYVALEVRDEGTGMTPEVIERATEPFFTTKTQGRGTGLGLAMASGFVQQSRGRLEIESKPGEGATLRFLFPVTRDVEEEDAERVPDRHVAMPESRTSKAEHVLVVEDSAEVLELAVEILGSAGYRVTTAESGEIALRLFEKVEPGTFDLLFTDLVMPGGINGLLLADKVREHDPDIGILLTTGYNEELVIAGPERPHKDVLGKPYRRSELLDRVRQALNNRAHQADARRHTSEYGAAEA</sequence>
<feature type="region of interest" description="Disordered" evidence="5">
    <location>
        <begin position="1"/>
        <end position="47"/>
    </location>
</feature>
<evidence type="ECO:0000259" key="6">
    <source>
        <dbReference type="PROSITE" id="PS50109"/>
    </source>
</evidence>
<dbReference type="PROSITE" id="PS50112">
    <property type="entry name" value="PAS"/>
    <property type="match status" value="1"/>
</dbReference>
<proteinExistence type="predicted"/>
<gene>
    <name evidence="10" type="ORF">GGQ97_000873</name>
</gene>
<dbReference type="CDD" id="cd00130">
    <property type="entry name" value="PAS"/>
    <property type="match status" value="1"/>
</dbReference>
<evidence type="ECO:0000256" key="2">
    <source>
        <dbReference type="ARBA" id="ARBA00012438"/>
    </source>
</evidence>
<dbReference type="InterPro" id="IPR000014">
    <property type="entry name" value="PAS"/>
</dbReference>
<reference evidence="10 11" key="1">
    <citation type="submission" date="2020-03" db="EMBL/GenBank/DDBJ databases">
        <title>Genomic Encyclopedia of Type Strains, Phase IV (KMG-IV): sequencing the most valuable type-strain genomes for metagenomic binning, comparative biology and taxonomic classification.</title>
        <authorList>
            <person name="Goeker M."/>
        </authorList>
    </citation>
    <scope>NUCLEOTIDE SEQUENCE [LARGE SCALE GENOMIC DNA]</scope>
    <source>
        <strain evidence="10 11">DSM 16846</strain>
    </source>
</reference>
<dbReference type="Pfam" id="PF02518">
    <property type="entry name" value="HATPase_c"/>
    <property type="match status" value="1"/>
</dbReference>
<dbReference type="PRINTS" id="PR00344">
    <property type="entry name" value="BCTRLSENSOR"/>
</dbReference>
<dbReference type="InterPro" id="IPR005467">
    <property type="entry name" value="His_kinase_dom"/>
</dbReference>
<organism evidence="10 11">
    <name type="scientific">Sphingomonas kaistensis</name>
    <dbReference type="NCBI Taxonomy" id="298708"/>
    <lineage>
        <taxon>Bacteria</taxon>
        <taxon>Pseudomonadati</taxon>
        <taxon>Pseudomonadota</taxon>
        <taxon>Alphaproteobacteria</taxon>
        <taxon>Sphingomonadales</taxon>
        <taxon>Sphingomonadaceae</taxon>
        <taxon>Sphingomonas</taxon>
    </lineage>
</organism>
<feature type="domain" description="Histidine kinase" evidence="6">
    <location>
        <begin position="205"/>
        <end position="425"/>
    </location>
</feature>
<dbReference type="PANTHER" id="PTHR43065">
    <property type="entry name" value="SENSOR HISTIDINE KINASE"/>
    <property type="match status" value="1"/>
</dbReference>
<dbReference type="Pfam" id="PF13426">
    <property type="entry name" value="PAS_9"/>
    <property type="match status" value="1"/>
</dbReference>
<dbReference type="SUPFAM" id="SSF55874">
    <property type="entry name" value="ATPase domain of HSP90 chaperone/DNA topoisomerase II/histidine kinase"/>
    <property type="match status" value="1"/>
</dbReference>
<name>A0A7X5Y714_9SPHN</name>
<dbReference type="Proteomes" id="UP000558192">
    <property type="component" value="Unassembled WGS sequence"/>
</dbReference>
<comment type="catalytic activity">
    <reaction evidence="1">
        <text>ATP + protein L-histidine = ADP + protein N-phospho-L-histidine.</text>
        <dbReference type="EC" id="2.7.13.3"/>
    </reaction>
</comment>
<dbReference type="NCBIfam" id="TIGR00229">
    <property type="entry name" value="sensory_box"/>
    <property type="match status" value="1"/>
</dbReference>
<keyword evidence="11" id="KW-1185">Reference proteome</keyword>
<feature type="domain" description="PAS" evidence="8">
    <location>
        <begin position="64"/>
        <end position="113"/>
    </location>
</feature>
<dbReference type="PROSITE" id="PS50110">
    <property type="entry name" value="RESPONSE_REGULATORY"/>
    <property type="match status" value="1"/>
</dbReference>
<evidence type="ECO:0000256" key="4">
    <source>
        <dbReference type="PROSITE-ProRule" id="PRU00169"/>
    </source>
</evidence>
<dbReference type="InterPro" id="IPR011006">
    <property type="entry name" value="CheY-like_superfamily"/>
</dbReference>
<dbReference type="SUPFAM" id="SSF47384">
    <property type="entry name" value="Homodimeric domain of signal transducing histidine kinase"/>
    <property type="match status" value="1"/>
</dbReference>
<keyword evidence="3 4" id="KW-0597">Phosphoprotein</keyword>
<dbReference type="PROSITE" id="PS50109">
    <property type="entry name" value="HIS_KIN"/>
    <property type="match status" value="1"/>
</dbReference>
<dbReference type="InterPro" id="IPR000700">
    <property type="entry name" value="PAS-assoc_C"/>
</dbReference>
<evidence type="ECO:0000256" key="1">
    <source>
        <dbReference type="ARBA" id="ARBA00000085"/>
    </source>
</evidence>
<dbReference type="SUPFAM" id="SSF55785">
    <property type="entry name" value="PYP-like sensor domain (PAS domain)"/>
    <property type="match status" value="1"/>
</dbReference>
<dbReference type="SMART" id="SM00387">
    <property type="entry name" value="HATPase_c"/>
    <property type="match status" value="1"/>
</dbReference>
<dbReference type="Pfam" id="PF00512">
    <property type="entry name" value="HisKA"/>
    <property type="match status" value="1"/>
</dbReference>
<dbReference type="Gene3D" id="3.40.50.2300">
    <property type="match status" value="1"/>
</dbReference>
<feature type="domain" description="PAC" evidence="9">
    <location>
        <begin position="138"/>
        <end position="192"/>
    </location>
</feature>
<dbReference type="Pfam" id="PF00072">
    <property type="entry name" value="Response_reg"/>
    <property type="match status" value="1"/>
</dbReference>
<dbReference type="InterPro" id="IPR036890">
    <property type="entry name" value="HATPase_C_sf"/>
</dbReference>
<protein>
    <recommendedName>
        <fullName evidence="2">histidine kinase</fullName>
        <ecNumber evidence="2">2.7.13.3</ecNumber>
    </recommendedName>
</protein>
<dbReference type="Gene3D" id="3.30.565.10">
    <property type="entry name" value="Histidine kinase-like ATPase, C-terminal domain"/>
    <property type="match status" value="1"/>
</dbReference>
<dbReference type="InterPro" id="IPR035965">
    <property type="entry name" value="PAS-like_dom_sf"/>
</dbReference>
<dbReference type="SMART" id="SM00448">
    <property type="entry name" value="REC"/>
    <property type="match status" value="1"/>
</dbReference>
<dbReference type="NCBIfam" id="NF010076">
    <property type="entry name" value="PRK13557.1"/>
    <property type="match status" value="1"/>
</dbReference>
<dbReference type="EMBL" id="JAATJC010000001">
    <property type="protein sequence ID" value="NJC05080.1"/>
    <property type="molecule type" value="Genomic_DNA"/>
</dbReference>
<dbReference type="EC" id="2.7.13.3" evidence="2"/>
<comment type="caution">
    <text evidence="10">The sequence shown here is derived from an EMBL/GenBank/DDBJ whole genome shotgun (WGS) entry which is preliminary data.</text>
</comment>